<organism evidence="1 2">
    <name type="scientific">Limnovirga soli</name>
    <dbReference type="NCBI Taxonomy" id="2656915"/>
    <lineage>
        <taxon>Bacteria</taxon>
        <taxon>Pseudomonadati</taxon>
        <taxon>Bacteroidota</taxon>
        <taxon>Chitinophagia</taxon>
        <taxon>Chitinophagales</taxon>
        <taxon>Chitinophagaceae</taxon>
        <taxon>Limnovirga</taxon>
    </lineage>
</organism>
<dbReference type="Pfam" id="PF02482">
    <property type="entry name" value="Ribosomal_S30AE"/>
    <property type="match status" value="1"/>
</dbReference>
<dbReference type="AlphaFoldDB" id="A0A8J8FIY4"/>
<dbReference type="Gene3D" id="3.30.160.100">
    <property type="entry name" value="Ribosome hibernation promotion factor-like"/>
    <property type="match status" value="1"/>
</dbReference>
<dbReference type="EMBL" id="WHPF01000010">
    <property type="protein sequence ID" value="NNV56701.1"/>
    <property type="molecule type" value="Genomic_DNA"/>
</dbReference>
<gene>
    <name evidence="1" type="primary">raiA</name>
    <name evidence="1" type="ORF">GD597_14615</name>
</gene>
<keyword evidence="2" id="KW-1185">Reference proteome</keyword>
<name>A0A8J8FIY4_9BACT</name>
<sequence>MHSYKNTKANILKLQKMKTNIQSIGFTAQPALVEFINEKTNKLKHHLENIISCEVTLSTDNSSTKENKVCHIRLVIPGNDLLASSQNKTFEEAASHTSDSLIKQIEKYKTKILSKRVGIDDI</sequence>
<evidence type="ECO:0000313" key="1">
    <source>
        <dbReference type="EMBL" id="NNV56701.1"/>
    </source>
</evidence>
<accession>A0A8J8FIY4</accession>
<reference evidence="1" key="1">
    <citation type="submission" date="2019-10" db="EMBL/GenBank/DDBJ databases">
        <title>Draft genome sequence of Panacibacter sp. KCS-6.</title>
        <authorList>
            <person name="Yim K.J."/>
        </authorList>
    </citation>
    <scope>NUCLEOTIDE SEQUENCE</scope>
    <source>
        <strain evidence="1">KCS-6</strain>
    </source>
</reference>
<dbReference type="InterPro" id="IPR003489">
    <property type="entry name" value="RHF/RaiA"/>
</dbReference>
<dbReference type="InterPro" id="IPR036567">
    <property type="entry name" value="RHF-like"/>
</dbReference>
<proteinExistence type="predicted"/>
<dbReference type="SUPFAM" id="SSF69754">
    <property type="entry name" value="Ribosome binding protein Y (YfiA homologue)"/>
    <property type="match status" value="1"/>
</dbReference>
<comment type="caution">
    <text evidence="1">The sequence shown here is derived from an EMBL/GenBank/DDBJ whole genome shotgun (WGS) entry which is preliminary data.</text>
</comment>
<dbReference type="NCBIfam" id="TIGR00741">
    <property type="entry name" value="yfiA"/>
    <property type="match status" value="1"/>
</dbReference>
<evidence type="ECO:0000313" key="2">
    <source>
        <dbReference type="Proteomes" id="UP000598971"/>
    </source>
</evidence>
<dbReference type="Proteomes" id="UP000598971">
    <property type="component" value="Unassembled WGS sequence"/>
</dbReference>
<protein>
    <submittedName>
        <fullName evidence="1">Ribosome-associated translation inhibitor RaiA</fullName>
    </submittedName>
</protein>